<evidence type="ECO:0000313" key="2">
    <source>
        <dbReference type="Proteomes" id="UP000054217"/>
    </source>
</evidence>
<dbReference type="InParanoid" id="A0A0C3PRE5"/>
<reference evidence="1 2" key="1">
    <citation type="submission" date="2014-04" db="EMBL/GenBank/DDBJ databases">
        <authorList>
            <consortium name="DOE Joint Genome Institute"/>
            <person name="Kuo A."/>
            <person name="Kohler A."/>
            <person name="Costa M.D."/>
            <person name="Nagy L.G."/>
            <person name="Floudas D."/>
            <person name="Copeland A."/>
            <person name="Barry K.W."/>
            <person name="Cichocki N."/>
            <person name="Veneault-Fourrey C."/>
            <person name="LaButti K."/>
            <person name="Lindquist E.A."/>
            <person name="Lipzen A."/>
            <person name="Lundell T."/>
            <person name="Morin E."/>
            <person name="Murat C."/>
            <person name="Sun H."/>
            <person name="Tunlid A."/>
            <person name="Henrissat B."/>
            <person name="Grigoriev I.V."/>
            <person name="Hibbett D.S."/>
            <person name="Martin F."/>
            <person name="Nordberg H.P."/>
            <person name="Cantor M.N."/>
            <person name="Hua S.X."/>
        </authorList>
    </citation>
    <scope>NUCLEOTIDE SEQUENCE [LARGE SCALE GENOMIC DNA]</scope>
    <source>
        <strain evidence="1 2">Marx 270</strain>
    </source>
</reference>
<name>A0A0C3PRE5_PISTI</name>
<dbReference type="Proteomes" id="UP000054217">
    <property type="component" value="Unassembled WGS sequence"/>
</dbReference>
<accession>A0A0C3PRE5</accession>
<protein>
    <submittedName>
        <fullName evidence="1">Uncharacterized protein</fullName>
    </submittedName>
</protein>
<evidence type="ECO:0000313" key="1">
    <source>
        <dbReference type="EMBL" id="KIO11641.1"/>
    </source>
</evidence>
<gene>
    <name evidence="1" type="ORF">M404DRAFT_994372</name>
</gene>
<proteinExistence type="predicted"/>
<keyword evidence="2" id="KW-1185">Reference proteome</keyword>
<dbReference type="EMBL" id="KN831949">
    <property type="protein sequence ID" value="KIO11641.1"/>
    <property type="molecule type" value="Genomic_DNA"/>
</dbReference>
<organism evidence="1 2">
    <name type="scientific">Pisolithus tinctorius Marx 270</name>
    <dbReference type="NCBI Taxonomy" id="870435"/>
    <lineage>
        <taxon>Eukaryota</taxon>
        <taxon>Fungi</taxon>
        <taxon>Dikarya</taxon>
        <taxon>Basidiomycota</taxon>
        <taxon>Agaricomycotina</taxon>
        <taxon>Agaricomycetes</taxon>
        <taxon>Agaricomycetidae</taxon>
        <taxon>Boletales</taxon>
        <taxon>Sclerodermatineae</taxon>
        <taxon>Pisolithaceae</taxon>
        <taxon>Pisolithus</taxon>
    </lineage>
</organism>
<dbReference type="AlphaFoldDB" id="A0A0C3PRE5"/>
<reference evidence="2" key="2">
    <citation type="submission" date="2015-01" db="EMBL/GenBank/DDBJ databases">
        <title>Evolutionary Origins and Diversification of the Mycorrhizal Mutualists.</title>
        <authorList>
            <consortium name="DOE Joint Genome Institute"/>
            <consortium name="Mycorrhizal Genomics Consortium"/>
            <person name="Kohler A."/>
            <person name="Kuo A."/>
            <person name="Nagy L.G."/>
            <person name="Floudas D."/>
            <person name="Copeland A."/>
            <person name="Barry K.W."/>
            <person name="Cichocki N."/>
            <person name="Veneault-Fourrey C."/>
            <person name="LaButti K."/>
            <person name="Lindquist E.A."/>
            <person name="Lipzen A."/>
            <person name="Lundell T."/>
            <person name="Morin E."/>
            <person name="Murat C."/>
            <person name="Riley R."/>
            <person name="Ohm R."/>
            <person name="Sun H."/>
            <person name="Tunlid A."/>
            <person name="Henrissat B."/>
            <person name="Grigoriev I.V."/>
            <person name="Hibbett D.S."/>
            <person name="Martin F."/>
        </authorList>
    </citation>
    <scope>NUCLEOTIDE SEQUENCE [LARGE SCALE GENOMIC DNA]</scope>
    <source>
        <strain evidence="2">Marx 270</strain>
    </source>
</reference>
<dbReference type="HOGENOM" id="CLU_2980100_0_0_1"/>
<sequence>MNYKAVIAGHDGPMGNQDYVAIVSEEIESKVARKIKARNCETSCETESTKEAAAWTHQ</sequence>